<feature type="region of interest" description="Disordered" evidence="1">
    <location>
        <begin position="1"/>
        <end position="25"/>
    </location>
</feature>
<accession>A0A024GR21</accession>
<comment type="caution">
    <text evidence="2">The sequence shown here is derived from an EMBL/GenBank/DDBJ whole genome shotgun (WGS) entry which is preliminary data.</text>
</comment>
<evidence type="ECO:0000256" key="1">
    <source>
        <dbReference type="SAM" id="MobiDB-lite"/>
    </source>
</evidence>
<name>A0A024GR21_9STRA</name>
<dbReference type="OrthoDB" id="111650at2759"/>
<protein>
    <submittedName>
        <fullName evidence="2">Uncharacterized protein</fullName>
    </submittedName>
</protein>
<evidence type="ECO:0000313" key="2">
    <source>
        <dbReference type="EMBL" id="CCI49237.1"/>
    </source>
</evidence>
<gene>
    <name evidence="2" type="ORF">BN9_105190</name>
</gene>
<reference evidence="2 3" key="1">
    <citation type="submission" date="2012-05" db="EMBL/GenBank/DDBJ databases">
        <title>Recombination and specialization in a pathogen metapopulation.</title>
        <authorList>
            <person name="Gardiner A."/>
            <person name="Kemen E."/>
            <person name="Schultz-Larsen T."/>
            <person name="MacLean D."/>
            <person name="Van Oosterhout C."/>
            <person name="Jones J.D.G."/>
        </authorList>
    </citation>
    <scope>NUCLEOTIDE SEQUENCE [LARGE SCALE GENOMIC DNA]</scope>
    <source>
        <strain evidence="2 3">Ac Nc2</strain>
    </source>
</reference>
<feature type="compositionally biased region" description="Polar residues" evidence="1">
    <location>
        <begin position="10"/>
        <end position="25"/>
    </location>
</feature>
<dbReference type="Proteomes" id="UP000053237">
    <property type="component" value="Unassembled WGS sequence"/>
</dbReference>
<dbReference type="InParanoid" id="A0A024GR21"/>
<sequence>MRQMQKIPPSISNQNSLNEETSSKATASHYRNNTLIITNRLERAHRRVLVTHRYFVHQHLMQKHDSKRFDDISDSVIQLKELSSPSTSCCQHKVLFVKDDLIHNSVSGDQSLRLEDDSSIEAEPINQISRRIVQNISFVTGANELDDILTYKNEKVLQDSVVFVHSPNKEPASPCSPITQLELPCKEEEAFLSVHPGFTTTKEVGMVAQCLKKALHVLNGHITKSGPWNLSVLCLCAAESVQFGINFFQIKSTEKMCSVEFVQEIGDESKFVCISDWLLDNWEYFASESWATVDDVMNLPFEWTQSRESRKFAISVTEAKTLMKELNTDLHPETLYEITRELKDHCRHSGNRARFLEQDQSGFLKGIKWMLLDSDEIARFAVFILLQFAEDMDKDDNKELFQTTYMQNTFKLAVSSLAQNEDSAWTQDLARQLLASNLFRP</sequence>
<evidence type="ECO:0000313" key="3">
    <source>
        <dbReference type="Proteomes" id="UP000053237"/>
    </source>
</evidence>
<keyword evidence="3" id="KW-1185">Reference proteome</keyword>
<proteinExistence type="predicted"/>
<dbReference type="EMBL" id="CAIX01000284">
    <property type="protein sequence ID" value="CCI49237.1"/>
    <property type="molecule type" value="Genomic_DNA"/>
</dbReference>
<dbReference type="AlphaFoldDB" id="A0A024GR21"/>
<organism evidence="2 3">
    <name type="scientific">Albugo candida</name>
    <dbReference type="NCBI Taxonomy" id="65357"/>
    <lineage>
        <taxon>Eukaryota</taxon>
        <taxon>Sar</taxon>
        <taxon>Stramenopiles</taxon>
        <taxon>Oomycota</taxon>
        <taxon>Peronosporomycetes</taxon>
        <taxon>Albuginales</taxon>
        <taxon>Albuginaceae</taxon>
        <taxon>Albugo</taxon>
    </lineage>
</organism>